<dbReference type="PANTHER" id="PTHR37261:SF1">
    <property type="entry name" value="40S RIBOSOMAL PROTEIN S27"/>
    <property type="match status" value="1"/>
</dbReference>
<feature type="coiled-coil region" evidence="1">
    <location>
        <begin position="349"/>
        <end position="401"/>
    </location>
</feature>
<evidence type="ECO:0000313" key="3">
    <source>
        <dbReference type="EMBL" id="KAL3832952.1"/>
    </source>
</evidence>
<feature type="region of interest" description="Disordered" evidence="2">
    <location>
        <begin position="1"/>
        <end position="22"/>
    </location>
</feature>
<feature type="compositionally biased region" description="Basic and acidic residues" evidence="2">
    <location>
        <begin position="757"/>
        <end position="766"/>
    </location>
</feature>
<feature type="compositionally biased region" description="Polar residues" evidence="2">
    <location>
        <begin position="745"/>
        <end position="755"/>
    </location>
</feature>
<reference evidence="3 4" key="1">
    <citation type="submission" date="2024-12" db="EMBL/GenBank/DDBJ databases">
        <title>The unique morphological basis and parallel evolutionary history of personate flowers in Penstemon.</title>
        <authorList>
            <person name="Depatie T.H."/>
            <person name="Wessinger C.A."/>
        </authorList>
    </citation>
    <scope>NUCLEOTIDE SEQUENCE [LARGE SCALE GENOMIC DNA]</scope>
    <source>
        <strain evidence="3">WTNN_2</strain>
        <tissue evidence="3">Leaf</tissue>
    </source>
</reference>
<sequence>MEEKAMGSTQEDDKNCNTNSNRSNIIQWSSETNWVIAHGSLENSINIESSDCSITESETDDRTRNPPLVLKPQGPDSCPCEIKICFTQKYDIGQIYVRSSARTFEVYYAKSPQSDNEYLCTVRCGIAERDEEILQTTLVEDVAKDHGESGDPTEEISTDGGSIVSSDDDWVKIKVPEVERSSLSNKTDNKKTTKIQDLYEATAQISDADPCSLLTIRLLSLQDKGHVYVDEIYIFVDPVESTDTGPEVPVSSSQSPLLAMLVPTLLQLSKPGASQVKDHQDSNEQHKDDKMETQLRRVGEVDVGLGKNQVDEQYVKSKDAAKSDEILQSDSALNSKKLGEFIDVNNFPHERIERALEQLINRVSRVEDICLRFEEKMLKPIENMEVRLQQVEQQLGKLTKNFNYSNLPHGTRISAPEFSCSGSNSSSFYNEGSDYILSEIEKKDLSCNKMPESSHYANIRPSLVVKAPEFSCSESNSNSFYNEGSDYIPSEIEKDLSCNKIPESSHYANIHPSLVVKAPEFSCSESNSSSFYNDGNDYIPSEIEKKDLSCNKMPESSDYANIHPSLVVKAPEFSCSVEEEYNDDLKESKDDSPCIKPKQTLSVDDALAAALSGFLSTARISLSENIQTTSSISVKVDEQNPRQEFAESCQIKAQELPDAENCSRGSSRYTQILAVTAPEFVEEIVEEEELLNFTEPHIETDCVSDSEDKDHADEELVKCTEPPTDTDCDSKHEDKDHGDEESVKNTEPSSDTSGFLKNEEKNHGKETVPPSLESKILSTSEESCDLNRNETTPSVSESLDFAFPILEVKFSSNSSTSTKSPIEALLDGETELNSEAPVHDSNGEDCDETKDLLPNHLLVDLGFPSVDGSVNLCTPSIQEMTLSLI</sequence>
<feature type="region of interest" description="Disordered" evidence="2">
    <location>
        <begin position="271"/>
        <end position="291"/>
    </location>
</feature>
<evidence type="ECO:0000313" key="4">
    <source>
        <dbReference type="Proteomes" id="UP001634393"/>
    </source>
</evidence>
<name>A0ABD3T7N4_9LAMI</name>
<dbReference type="Proteomes" id="UP001634393">
    <property type="component" value="Unassembled WGS sequence"/>
</dbReference>
<dbReference type="PANTHER" id="PTHR37261">
    <property type="entry name" value="40S RIBOSOMAL PROTEIN S27"/>
    <property type="match status" value="1"/>
</dbReference>
<keyword evidence="4" id="KW-1185">Reference proteome</keyword>
<keyword evidence="1" id="KW-0175">Coiled coil</keyword>
<feature type="region of interest" description="Disordered" evidence="2">
    <location>
        <begin position="702"/>
        <end position="795"/>
    </location>
</feature>
<organism evidence="3 4">
    <name type="scientific">Penstemon smallii</name>
    <dbReference type="NCBI Taxonomy" id="265156"/>
    <lineage>
        <taxon>Eukaryota</taxon>
        <taxon>Viridiplantae</taxon>
        <taxon>Streptophyta</taxon>
        <taxon>Embryophyta</taxon>
        <taxon>Tracheophyta</taxon>
        <taxon>Spermatophyta</taxon>
        <taxon>Magnoliopsida</taxon>
        <taxon>eudicotyledons</taxon>
        <taxon>Gunneridae</taxon>
        <taxon>Pentapetalae</taxon>
        <taxon>asterids</taxon>
        <taxon>lamiids</taxon>
        <taxon>Lamiales</taxon>
        <taxon>Plantaginaceae</taxon>
        <taxon>Cheloneae</taxon>
        <taxon>Penstemon</taxon>
    </lineage>
</organism>
<evidence type="ECO:0000256" key="2">
    <source>
        <dbReference type="SAM" id="MobiDB-lite"/>
    </source>
</evidence>
<feature type="compositionally biased region" description="Basic and acidic residues" evidence="2">
    <location>
        <begin position="702"/>
        <end position="718"/>
    </location>
</feature>
<protein>
    <submittedName>
        <fullName evidence="3">Uncharacterized protein</fullName>
    </submittedName>
</protein>
<feature type="compositionally biased region" description="Basic and acidic residues" evidence="2">
    <location>
        <begin position="1"/>
        <end position="15"/>
    </location>
</feature>
<proteinExistence type="predicted"/>
<feature type="region of interest" description="Disordered" evidence="2">
    <location>
        <begin position="52"/>
        <end position="72"/>
    </location>
</feature>
<feature type="compositionally biased region" description="Basic and acidic residues" evidence="2">
    <location>
        <begin position="276"/>
        <end position="291"/>
    </location>
</feature>
<gene>
    <name evidence="3" type="ORF">ACJIZ3_007688</name>
</gene>
<accession>A0ABD3T7N4</accession>
<feature type="compositionally biased region" description="Basic and acidic residues" evidence="2">
    <location>
        <begin position="728"/>
        <end position="744"/>
    </location>
</feature>
<dbReference type="EMBL" id="JBJXBP010000004">
    <property type="protein sequence ID" value="KAL3832952.1"/>
    <property type="molecule type" value="Genomic_DNA"/>
</dbReference>
<evidence type="ECO:0000256" key="1">
    <source>
        <dbReference type="SAM" id="Coils"/>
    </source>
</evidence>
<comment type="caution">
    <text evidence="3">The sequence shown here is derived from an EMBL/GenBank/DDBJ whole genome shotgun (WGS) entry which is preliminary data.</text>
</comment>
<dbReference type="AlphaFoldDB" id="A0ABD3T7N4"/>